<protein>
    <submittedName>
        <fullName evidence="1 2">Uncharacterized protein</fullName>
    </submittedName>
</protein>
<organism>
    <name type="scientific">Culex quinquefasciatus</name>
    <name type="common">Southern house mosquito</name>
    <name type="synonym">Culex pungens</name>
    <dbReference type="NCBI Taxonomy" id="7176"/>
    <lineage>
        <taxon>Eukaryota</taxon>
        <taxon>Metazoa</taxon>
        <taxon>Ecdysozoa</taxon>
        <taxon>Arthropoda</taxon>
        <taxon>Hexapoda</taxon>
        <taxon>Insecta</taxon>
        <taxon>Pterygota</taxon>
        <taxon>Neoptera</taxon>
        <taxon>Endopterygota</taxon>
        <taxon>Diptera</taxon>
        <taxon>Nematocera</taxon>
        <taxon>Culicoidea</taxon>
        <taxon>Culicidae</taxon>
        <taxon>Culicinae</taxon>
        <taxon>Culicini</taxon>
        <taxon>Culex</taxon>
        <taxon>Culex</taxon>
    </lineage>
</organism>
<keyword evidence="3" id="KW-1185">Reference proteome</keyword>
<name>B0WG85_CULQU</name>
<dbReference type="VEuPathDB" id="VectorBase:CQUJHB013992"/>
<dbReference type="AlphaFoldDB" id="B0WG85"/>
<dbReference type="EnsemblMetazoa" id="CPIJ005894-RA">
    <property type="protein sequence ID" value="CPIJ005894-PA"/>
    <property type="gene ID" value="CPIJ005894"/>
</dbReference>
<reference evidence="2" key="2">
    <citation type="submission" date="2021-02" db="UniProtKB">
        <authorList>
            <consortium name="EnsemblMetazoa"/>
        </authorList>
    </citation>
    <scope>IDENTIFICATION</scope>
    <source>
        <strain evidence="2">JHB</strain>
    </source>
</reference>
<dbReference type="VEuPathDB" id="VectorBase:CPIJ005894"/>
<evidence type="ECO:0000313" key="1">
    <source>
        <dbReference type="EMBL" id="EDS26781.1"/>
    </source>
</evidence>
<reference evidence="1" key="1">
    <citation type="submission" date="2007-03" db="EMBL/GenBank/DDBJ databases">
        <title>Annotation of Culex pipiens quinquefasciatus.</title>
        <authorList>
            <consortium name="The Broad Institute Genome Sequencing Platform"/>
            <person name="Atkinson P.W."/>
            <person name="Hemingway J."/>
            <person name="Christensen B.M."/>
            <person name="Higgs S."/>
            <person name="Kodira C."/>
            <person name="Hannick L."/>
            <person name="Megy K."/>
            <person name="O'Leary S."/>
            <person name="Pearson M."/>
            <person name="Haas B.J."/>
            <person name="Mauceli E."/>
            <person name="Wortman J.R."/>
            <person name="Lee N.H."/>
            <person name="Guigo R."/>
            <person name="Stanke M."/>
            <person name="Alvarado L."/>
            <person name="Amedeo P."/>
            <person name="Antoine C.H."/>
            <person name="Arensburger P."/>
            <person name="Bidwell S.L."/>
            <person name="Crawford M."/>
            <person name="Camaro F."/>
            <person name="Devon K."/>
            <person name="Engels R."/>
            <person name="Hammond M."/>
            <person name="Howarth C."/>
            <person name="Koehrsen M."/>
            <person name="Lawson D."/>
            <person name="Montgomery P."/>
            <person name="Nene V."/>
            <person name="Nusbaum C."/>
            <person name="Puiu D."/>
            <person name="Romero-Severson J."/>
            <person name="Severson D.W."/>
            <person name="Shumway M."/>
            <person name="Sisk P."/>
            <person name="Stolte C."/>
            <person name="Zeng Q."/>
            <person name="Eisenstadt E."/>
            <person name="Fraser-Liggett C."/>
            <person name="Strausberg R."/>
            <person name="Galagan J."/>
            <person name="Birren B."/>
            <person name="Collins F.H."/>
        </authorList>
    </citation>
    <scope>NUCLEOTIDE SEQUENCE [LARGE SCALE GENOMIC DNA]</scope>
    <source>
        <strain evidence="1">JHB</strain>
    </source>
</reference>
<dbReference type="EMBL" id="DS231923">
    <property type="protein sequence ID" value="EDS26781.1"/>
    <property type="molecule type" value="Genomic_DNA"/>
</dbReference>
<dbReference type="HOGENOM" id="CLU_2456991_0_0_1"/>
<dbReference type="InParanoid" id="B0WG85"/>
<dbReference type="OrthoDB" id="429813at2759"/>
<dbReference type="KEGG" id="cqu:CpipJ_CPIJ005894"/>
<evidence type="ECO:0000313" key="2">
    <source>
        <dbReference type="EnsemblMetazoa" id="CPIJ005894-PA"/>
    </source>
</evidence>
<sequence length="89" mass="10823">MYLNVILAKIKDCLAQWLPGSNPAHKFYYQWSATWFMRYSQSVGFVTFRNWKSVSNNLKQAQRNLSEQEQQMFFTDLDEINWRDIWSEF</sequence>
<accession>B0WG85</accession>
<proteinExistence type="predicted"/>
<evidence type="ECO:0000313" key="3">
    <source>
        <dbReference type="Proteomes" id="UP000002320"/>
    </source>
</evidence>
<dbReference type="Proteomes" id="UP000002320">
    <property type="component" value="Unassembled WGS sequence"/>
</dbReference>
<gene>
    <name evidence="2" type="primary">6037846</name>
    <name evidence="1" type="ORF">CpipJ_CPIJ005894</name>
</gene>